<evidence type="ECO:0000313" key="2">
    <source>
        <dbReference type="EMBL" id="KAK1524491.1"/>
    </source>
</evidence>
<reference evidence="2 3" key="1">
    <citation type="submission" date="2016-10" db="EMBL/GenBank/DDBJ databases">
        <title>The genome sequence of Colletotrichum fioriniae PJ7.</title>
        <authorList>
            <person name="Baroncelli R."/>
        </authorList>
    </citation>
    <scope>NUCLEOTIDE SEQUENCE [LARGE SCALE GENOMIC DNA]</scope>
    <source>
        <strain evidence="2 3">IMI 309622</strain>
    </source>
</reference>
<keyword evidence="3" id="KW-1185">Reference proteome</keyword>
<dbReference type="EMBL" id="MOOE01000009">
    <property type="protein sequence ID" value="KAK1524491.1"/>
    <property type="molecule type" value="Genomic_DNA"/>
</dbReference>
<dbReference type="GeneID" id="85341283"/>
<sequence length="178" mass="20172">MGTLYSNIMYGYLGRGNRSYILRSNVCPHSWHCIDIPIKDTAIVRGGAADAEALRATPHIISPQTLKHQPRRRVCTSPHHTEGRRRLRKEEPLRIRPAGKAMSGYWMEEDSNKTGCHSEMRRAAAAVERIRNCRDTTVLTTALRGRPNSQIRIVGREGWSMSRDESNLEKLICPPSPE</sequence>
<dbReference type="Proteomes" id="UP001240678">
    <property type="component" value="Unassembled WGS sequence"/>
</dbReference>
<evidence type="ECO:0000313" key="3">
    <source>
        <dbReference type="Proteomes" id="UP001240678"/>
    </source>
</evidence>
<protein>
    <submittedName>
        <fullName evidence="2">Uncharacterized protein</fullName>
    </submittedName>
</protein>
<evidence type="ECO:0000256" key="1">
    <source>
        <dbReference type="SAM" id="MobiDB-lite"/>
    </source>
</evidence>
<proteinExistence type="predicted"/>
<comment type="caution">
    <text evidence="2">The sequence shown here is derived from an EMBL/GenBank/DDBJ whole genome shotgun (WGS) entry which is preliminary data.</text>
</comment>
<gene>
    <name evidence="2" type="ORF">CCOS01_09578</name>
</gene>
<accession>A0AAJ0E0A7</accession>
<dbReference type="RefSeq" id="XP_060312436.1">
    <property type="nucleotide sequence ID" value="XM_060457736.1"/>
</dbReference>
<dbReference type="AlphaFoldDB" id="A0AAJ0E0A7"/>
<name>A0AAJ0E0A7_9PEZI</name>
<organism evidence="2 3">
    <name type="scientific">Colletotrichum costaricense</name>
    <dbReference type="NCBI Taxonomy" id="1209916"/>
    <lineage>
        <taxon>Eukaryota</taxon>
        <taxon>Fungi</taxon>
        <taxon>Dikarya</taxon>
        <taxon>Ascomycota</taxon>
        <taxon>Pezizomycotina</taxon>
        <taxon>Sordariomycetes</taxon>
        <taxon>Hypocreomycetidae</taxon>
        <taxon>Glomerellales</taxon>
        <taxon>Glomerellaceae</taxon>
        <taxon>Colletotrichum</taxon>
        <taxon>Colletotrichum acutatum species complex</taxon>
    </lineage>
</organism>
<feature type="region of interest" description="Disordered" evidence="1">
    <location>
        <begin position="65"/>
        <end position="87"/>
    </location>
</feature>